<organism evidence="1 2">
    <name type="scientific">Pseudomonas umsongensis</name>
    <dbReference type="NCBI Taxonomy" id="198618"/>
    <lineage>
        <taxon>Bacteria</taxon>
        <taxon>Pseudomonadati</taxon>
        <taxon>Pseudomonadota</taxon>
        <taxon>Gammaproteobacteria</taxon>
        <taxon>Pseudomonadales</taxon>
        <taxon>Pseudomonadaceae</taxon>
        <taxon>Pseudomonas</taxon>
    </lineage>
</organism>
<keyword evidence="2" id="KW-1185">Reference proteome</keyword>
<accession>A0ACC5MNB7</accession>
<name>A0ACC5MNB7_9PSED</name>
<evidence type="ECO:0000313" key="1">
    <source>
        <dbReference type="EMBL" id="MBB2889670.1"/>
    </source>
</evidence>
<evidence type="ECO:0000313" key="2">
    <source>
        <dbReference type="Proteomes" id="UP000589818"/>
    </source>
</evidence>
<gene>
    <name evidence="1" type="ORF">FHR69_005666</name>
</gene>
<reference evidence="1" key="1">
    <citation type="submission" date="2020-08" db="EMBL/GenBank/DDBJ databases">
        <title>Plant associated metagenomes--Microbial community diversity and host control of community assembly across model and emerging plant ecological genomics systems.</title>
        <authorList>
            <person name="Dangl J."/>
        </authorList>
    </citation>
    <scope>NUCLEOTIDE SEQUENCE</scope>
    <source>
        <strain evidence="1">KD5</strain>
    </source>
</reference>
<dbReference type="Proteomes" id="UP000589818">
    <property type="component" value="Unassembled WGS sequence"/>
</dbReference>
<proteinExistence type="predicted"/>
<comment type="caution">
    <text evidence="1">The sequence shown here is derived from an EMBL/GenBank/DDBJ whole genome shotgun (WGS) entry which is preliminary data.</text>
</comment>
<dbReference type="EMBL" id="JACHVR010000007">
    <property type="protein sequence ID" value="MBB2889670.1"/>
    <property type="molecule type" value="Genomic_DNA"/>
</dbReference>
<protein>
    <submittedName>
        <fullName evidence="1">Uncharacterized protein</fullName>
    </submittedName>
</protein>
<sequence>MSKITRNPKPHKPLREPALRQLTKDKLIAITSGGPRTTARWQAAVLRAISELMQSSDTAREENQDLRIPFAKALHDLYAGQKSDAELTEMVLLMLEVETAPFIGKEPQPGAVSGDNDL</sequence>